<feature type="modified residue" description="4-aspartylphosphate" evidence="11">
    <location>
        <position position="602"/>
    </location>
</feature>
<feature type="domain" description="Histidine kinase" evidence="12">
    <location>
        <begin position="300"/>
        <end position="521"/>
    </location>
</feature>
<dbReference type="InterPro" id="IPR003594">
    <property type="entry name" value="HATPase_dom"/>
</dbReference>
<feature type="domain" description="Response regulatory" evidence="13">
    <location>
        <begin position="551"/>
        <end position="669"/>
    </location>
</feature>
<dbReference type="InterPro" id="IPR035965">
    <property type="entry name" value="PAS-like_dom_sf"/>
</dbReference>
<evidence type="ECO:0000256" key="5">
    <source>
        <dbReference type="ARBA" id="ARBA00022741"/>
    </source>
</evidence>
<evidence type="ECO:0000259" key="13">
    <source>
        <dbReference type="PROSITE" id="PS50110"/>
    </source>
</evidence>
<dbReference type="InterPro" id="IPR000014">
    <property type="entry name" value="PAS"/>
</dbReference>
<dbReference type="Gene3D" id="1.10.287.130">
    <property type="match status" value="1"/>
</dbReference>
<protein>
    <recommendedName>
        <fullName evidence="10">Sensory/regulatory protein RpfC</fullName>
        <ecNumber evidence="2">2.7.13.3</ecNumber>
    </recommendedName>
</protein>
<evidence type="ECO:0000259" key="14">
    <source>
        <dbReference type="PROSITE" id="PS50112"/>
    </source>
</evidence>
<dbReference type="Proteomes" id="UP000249177">
    <property type="component" value="Unassembled WGS sequence"/>
</dbReference>
<dbReference type="SUPFAM" id="SSF47384">
    <property type="entry name" value="Homodimeric domain of signal transducing histidine kinase"/>
    <property type="match status" value="1"/>
</dbReference>
<keyword evidence="8" id="KW-0902">Two-component regulatory system</keyword>
<dbReference type="Gene3D" id="3.30.450.20">
    <property type="entry name" value="PAS domain"/>
    <property type="match status" value="2"/>
</dbReference>
<dbReference type="InterPro" id="IPR013655">
    <property type="entry name" value="PAS_fold_3"/>
</dbReference>
<evidence type="ECO:0000259" key="15">
    <source>
        <dbReference type="PROSITE" id="PS50113"/>
    </source>
</evidence>
<dbReference type="InterPro" id="IPR011006">
    <property type="entry name" value="CheY-like_superfamily"/>
</dbReference>
<dbReference type="RefSeq" id="WP_111408837.1">
    <property type="nucleotide sequence ID" value="NZ_QKXH01000002.1"/>
</dbReference>
<dbReference type="InterPro" id="IPR001610">
    <property type="entry name" value="PAC"/>
</dbReference>
<dbReference type="PANTHER" id="PTHR45339">
    <property type="entry name" value="HYBRID SIGNAL TRANSDUCTION HISTIDINE KINASE J"/>
    <property type="match status" value="1"/>
</dbReference>
<dbReference type="PANTHER" id="PTHR45339:SF1">
    <property type="entry name" value="HYBRID SIGNAL TRANSDUCTION HISTIDINE KINASE J"/>
    <property type="match status" value="1"/>
</dbReference>
<dbReference type="GO" id="GO:0000155">
    <property type="term" value="F:phosphorelay sensor kinase activity"/>
    <property type="evidence" value="ECO:0007669"/>
    <property type="project" value="InterPro"/>
</dbReference>
<evidence type="ECO:0000256" key="7">
    <source>
        <dbReference type="ARBA" id="ARBA00022840"/>
    </source>
</evidence>
<dbReference type="CDD" id="cd17546">
    <property type="entry name" value="REC_hyHK_CKI1_RcsC-like"/>
    <property type="match status" value="1"/>
</dbReference>
<organism evidence="16 17">
    <name type="scientific">Flavobacterium aquariorum</name>
    <dbReference type="NCBI Taxonomy" id="2217670"/>
    <lineage>
        <taxon>Bacteria</taxon>
        <taxon>Pseudomonadati</taxon>
        <taxon>Bacteroidota</taxon>
        <taxon>Flavobacteriia</taxon>
        <taxon>Flavobacteriales</taxon>
        <taxon>Flavobacteriaceae</taxon>
        <taxon>Flavobacterium</taxon>
    </lineage>
</organism>
<name>A0A2W7TWQ2_9FLAO</name>
<dbReference type="PROSITE" id="PS50112">
    <property type="entry name" value="PAS"/>
    <property type="match status" value="1"/>
</dbReference>
<dbReference type="AlphaFoldDB" id="A0A2W7TWQ2"/>
<dbReference type="GO" id="GO:0005524">
    <property type="term" value="F:ATP binding"/>
    <property type="evidence" value="ECO:0007669"/>
    <property type="project" value="UniProtKB-KW"/>
</dbReference>
<evidence type="ECO:0000256" key="2">
    <source>
        <dbReference type="ARBA" id="ARBA00012438"/>
    </source>
</evidence>
<keyword evidence="7" id="KW-0067">ATP-binding</keyword>
<dbReference type="Pfam" id="PF02518">
    <property type="entry name" value="HATPase_c"/>
    <property type="match status" value="1"/>
</dbReference>
<dbReference type="FunFam" id="3.30.565.10:FF:000010">
    <property type="entry name" value="Sensor histidine kinase RcsC"/>
    <property type="match status" value="1"/>
</dbReference>
<dbReference type="PROSITE" id="PS50110">
    <property type="entry name" value="RESPONSE_REGULATORY"/>
    <property type="match status" value="1"/>
</dbReference>
<evidence type="ECO:0000256" key="4">
    <source>
        <dbReference type="ARBA" id="ARBA00022679"/>
    </source>
</evidence>
<dbReference type="Pfam" id="PF00072">
    <property type="entry name" value="Response_reg"/>
    <property type="match status" value="1"/>
</dbReference>
<feature type="domain" description="PAS" evidence="14">
    <location>
        <begin position="33"/>
        <end position="103"/>
    </location>
</feature>
<evidence type="ECO:0000256" key="1">
    <source>
        <dbReference type="ARBA" id="ARBA00000085"/>
    </source>
</evidence>
<proteinExistence type="predicted"/>
<dbReference type="InterPro" id="IPR001789">
    <property type="entry name" value="Sig_transdc_resp-reg_receiver"/>
</dbReference>
<dbReference type="Gene3D" id="2.10.70.100">
    <property type="match status" value="1"/>
</dbReference>
<keyword evidence="17" id="KW-1185">Reference proteome</keyword>
<dbReference type="SMART" id="SM00091">
    <property type="entry name" value="PAS"/>
    <property type="match status" value="1"/>
</dbReference>
<evidence type="ECO:0000313" key="17">
    <source>
        <dbReference type="Proteomes" id="UP000249177"/>
    </source>
</evidence>
<dbReference type="SMART" id="SM00086">
    <property type="entry name" value="PAC"/>
    <property type="match status" value="2"/>
</dbReference>
<dbReference type="CDD" id="cd16922">
    <property type="entry name" value="HATPase_EvgS-ArcB-TorS-like"/>
    <property type="match status" value="1"/>
</dbReference>
<dbReference type="InterPro" id="IPR036097">
    <property type="entry name" value="HisK_dim/P_sf"/>
</dbReference>
<dbReference type="InterPro" id="IPR003661">
    <property type="entry name" value="HisK_dim/P_dom"/>
</dbReference>
<dbReference type="SUPFAM" id="SSF52172">
    <property type="entry name" value="CheY-like"/>
    <property type="match status" value="1"/>
</dbReference>
<dbReference type="NCBIfam" id="TIGR00229">
    <property type="entry name" value="sensory_box"/>
    <property type="match status" value="2"/>
</dbReference>
<sequence length="671" mass="76600">MEKTKKEFTYDELLQKVEAQELLIKKLNDEKFAITNFEYFVKESPDLVCIADTNAYYKIVNDEFPKILGYSKEELLSRPFLEFIHPDDLDKTLEEVQNLTQNNPTVDFENRYIKKNGESICLQWRANLHTANNLIYAIARDVTEIRKTQEKLLSSEKSLNEAQKIAKIESWDFNLVTQELNWSNELYEIFEIENFPGDPQLYAKYLSCFVSEDAEDLNKNVYNTISNKVPYEMEHRIILKDQKTKWVFCTGVPIMDKNNNVVALKGVVQDITQKKQIDDTIKAKEKAEAANKAKSDFLANMSHEIRTPLNGIVGFTDLLLKTKFDNDQLEYLKTVNESANTLMEIINNILDFSKIESGKLELSTEEIDIIQLSNQIVNLFKYEANFKKIDLLLDIDPNVPKCIKGDSFRLKQILVNLLSNSMKFTFSGHIKLKVAQVEEDKTTSKIKFSVIDTGIGIKDYNQKKIFQSFVQADNTTTRKYGGTGLGLAISSQLLALKNSELELISAYGAGSEFFFTVAFEKIFCEKNDLSVKENLGSNMTSHLSNSLTNFKVLIAEDNKINMLLAKTLVRKIIKNCDLIEAANGYDAVVLAEENLPDLILMDIQMPIQNGYDATLEIRKSESTKHIPIIALTAGVLNGEKEKCMEHGMSDYITKPIIQNQLEKVLLKWLKN</sequence>
<dbReference type="PRINTS" id="PR00344">
    <property type="entry name" value="BCTRLSENSOR"/>
</dbReference>
<evidence type="ECO:0000256" key="8">
    <source>
        <dbReference type="ARBA" id="ARBA00023012"/>
    </source>
</evidence>
<reference evidence="16 17" key="1">
    <citation type="submission" date="2018-06" db="EMBL/GenBank/DDBJ databases">
        <title>Flavobacterium sp IMCC34762, genome.</title>
        <authorList>
            <person name="Joung Y."/>
            <person name="Cho J."/>
            <person name="Song J."/>
        </authorList>
    </citation>
    <scope>NUCLEOTIDE SEQUENCE [LARGE SCALE GENOMIC DNA]</scope>
    <source>
        <strain evidence="16 17">IMCC34762</strain>
    </source>
</reference>
<evidence type="ECO:0000313" key="16">
    <source>
        <dbReference type="EMBL" id="PZX94741.1"/>
    </source>
</evidence>
<dbReference type="OrthoDB" id="9811889at2"/>
<gene>
    <name evidence="16" type="ORF">DOS84_04090</name>
</gene>
<evidence type="ECO:0000256" key="3">
    <source>
        <dbReference type="ARBA" id="ARBA00022553"/>
    </source>
</evidence>
<dbReference type="Pfam" id="PF08447">
    <property type="entry name" value="PAS_3"/>
    <property type="match status" value="2"/>
</dbReference>
<comment type="caution">
    <text evidence="16">The sequence shown here is derived from an EMBL/GenBank/DDBJ whole genome shotgun (WGS) entry which is preliminary data.</text>
</comment>
<comment type="catalytic activity">
    <reaction evidence="1">
        <text>ATP + protein L-histidine = ADP + protein N-phospho-L-histidine.</text>
        <dbReference type="EC" id="2.7.13.3"/>
    </reaction>
</comment>
<keyword evidence="6 16" id="KW-0418">Kinase</keyword>
<dbReference type="InterPro" id="IPR004358">
    <property type="entry name" value="Sig_transdc_His_kin-like_C"/>
</dbReference>
<dbReference type="FunFam" id="1.10.287.130:FF:000002">
    <property type="entry name" value="Two-component osmosensing histidine kinase"/>
    <property type="match status" value="1"/>
</dbReference>
<evidence type="ECO:0000259" key="12">
    <source>
        <dbReference type="PROSITE" id="PS50109"/>
    </source>
</evidence>
<comment type="subunit">
    <text evidence="9">At low DSF concentrations, interacts with RpfF.</text>
</comment>
<dbReference type="EMBL" id="QKXH01000002">
    <property type="protein sequence ID" value="PZX94741.1"/>
    <property type="molecule type" value="Genomic_DNA"/>
</dbReference>
<dbReference type="CDD" id="cd00130">
    <property type="entry name" value="PAS"/>
    <property type="match status" value="2"/>
</dbReference>
<dbReference type="SMART" id="SM00388">
    <property type="entry name" value="HisKA"/>
    <property type="match status" value="1"/>
</dbReference>
<dbReference type="InterPro" id="IPR036890">
    <property type="entry name" value="HATPase_C_sf"/>
</dbReference>
<keyword evidence="3 11" id="KW-0597">Phosphoprotein</keyword>
<keyword evidence="4" id="KW-0808">Transferase</keyword>
<dbReference type="Pfam" id="PF00512">
    <property type="entry name" value="HisKA"/>
    <property type="match status" value="1"/>
</dbReference>
<evidence type="ECO:0000256" key="9">
    <source>
        <dbReference type="ARBA" id="ARBA00064003"/>
    </source>
</evidence>
<accession>A0A2W7TWQ2</accession>
<dbReference type="EC" id="2.7.13.3" evidence="2"/>
<evidence type="ECO:0000256" key="10">
    <source>
        <dbReference type="ARBA" id="ARBA00068150"/>
    </source>
</evidence>
<dbReference type="SMART" id="SM00448">
    <property type="entry name" value="REC"/>
    <property type="match status" value="1"/>
</dbReference>
<evidence type="ECO:0000256" key="11">
    <source>
        <dbReference type="PROSITE-ProRule" id="PRU00169"/>
    </source>
</evidence>
<dbReference type="SUPFAM" id="SSF55874">
    <property type="entry name" value="ATPase domain of HSP90 chaperone/DNA topoisomerase II/histidine kinase"/>
    <property type="match status" value="1"/>
</dbReference>
<dbReference type="PROSITE" id="PS50109">
    <property type="entry name" value="HIS_KIN"/>
    <property type="match status" value="1"/>
</dbReference>
<feature type="domain" description="PAC" evidence="15">
    <location>
        <begin position="231"/>
        <end position="283"/>
    </location>
</feature>
<keyword evidence="5" id="KW-0547">Nucleotide-binding</keyword>
<dbReference type="Gene3D" id="3.40.50.2300">
    <property type="match status" value="1"/>
</dbReference>
<evidence type="ECO:0000256" key="6">
    <source>
        <dbReference type="ARBA" id="ARBA00022777"/>
    </source>
</evidence>
<dbReference type="Gene3D" id="3.30.565.10">
    <property type="entry name" value="Histidine kinase-like ATPase, C-terminal domain"/>
    <property type="match status" value="1"/>
</dbReference>
<dbReference type="SMART" id="SM00387">
    <property type="entry name" value="HATPase_c"/>
    <property type="match status" value="1"/>
</dbReference>
<dbReference type="InterPro" id="IPR005467">
    <property type="entry name" value="His_kinase_dom"/>
</dbReference>
<dbReference type="PROSITE" id="PS50113">
    <property type="entry name" value="PAC"/>
    <property type="match status" value="1"/>
</dbReference>
<dbReference type="CDD" id="cd00082">
    <property type="entry name" value="HisKA"/>
    <property type="match status" value="1"/>
</dbReference>
<dbReference type="SUPFAM" id="SSF55785">
    <property type="entry name" value="PYP-like sensor domain (PAS domain)"/>
    <property type="match status" value="2"/>
</dbReference>
<dbReference type="InterPro" id="IPR000700">
    <property type="entry name" value="PAS-assoc_C"/>
</dbReference>